<dbReference type="EC" id="6.3.4.20" evidence="9 11"/>
<protein>
    <recommendedName>
        <fullName evidence="9 11">7-cyano-7-deazaguanine synthase</fullName>
        <ecNumber evidence="9 11">6.3.4.20</ecNumber>
    </recommendedName>
    <alternativeName>
        <fullName evidence="11">7-cyano-7-carbaguanine synthase</fullName>
    </alternativeName>
    <alternativeName>
        <fullName evidence="11">PreQ(0) synthase</fullName>
    </alternativeName>
    <alternativeName>
        <fullName evidence="11">Queuosine biosynthesis protein QueC</fullName>
    </alternativeName>
</protein>
<evidence type="ECO:0000256" key="2">
    <source>
        <dbReference type="ARBA" id="ARBA00022598"/>
    </source>
</evidence>
<evidence type="ECO:0000256" key="9">
    <source>
        <dbReference type="ARBA" id="ARBA00039149"/>
    </source>
</evidence>
<organism evidence="12 13">
    <name type="scientific">Sedimentisphaera cyanobacteriorum</name>
    <dbReference type="NCBI Taxonomy" id="1940790"/>
    <lineage>
        <taxon>Bacteria</taxon>
        <taxon>Pseudomonadati</taxon>
        <taxon>Planctomycetota</taxon>
        <taxon>Phycisphaerae</taxon>
        <taxon>Sedimentisphaerales</taxon>
        <taxon>Sedimentisphaeraceae</taxon>
        <taxon>Sedimentisphaera</taxon>
    </lineage>
</organism>
<dbReference type="GO" id="GO:0005524">
    <property type="term" value="F:ATP binding"/>
    <property type="evidence" value="ECO:0007669"/>
    <property type="project" value="UniProtKB-UniRule"/>
</dbReference>
<dbReference type="Pfam" id="PF06508">
    <property type="entry name" value="QueC"/>
    <property type="match status" value="1"/>
</dbReference>
<name>A0A1Q2HQJ4_9BACT</name>
<keyword evidence="2 11" id="KW-0436">Ligase</keyword>
<evidence type="ECO:0000256" key="1">
    <source>
        <dbReference type="ARBA" id="ARBA00005061"/>
    </source>
</evidence>
<evidence type="ECO:0000256" key="4">
    <source>
        <dbReference type="ARBA" id="ARBA00022741"/>
    </source>
</evidence>
<evidence type="ECO:0000256" key="3">
    <source>
        <dbReference type="ARBA" id="ARBA00022723"/>
    </source>
</evidence>
<evidence type="ECO:0000256" key="5">
    <source>
        <dbReference type="ARBA" id="ARBA00022785"/>
    </source>
</evidence>
<feature type="binding site" evidence="11">
    <location>
        <position position="209"/>
    </location>
    <ligand>
        <name>Zn(2+)</name>
        <dbReference type="ChEBI" id="CHEBI:29105"/>
    </ligand>
</feature>
<dbReference type="SUPFAM" id="SSF52402">
    <property type="entry name" value="Adenine nucleotide alpha hydrolases-like"/>
    <property type="match status" value="1"/>
</dbReference>
<feature type="binding site" evidence="11">
    <location>
        <position position="212"/>
    </location>
    <ligand>
        <name>Zn(2+)</name>
        <dbReference type="ChEBI" id="CHEBI:29105"/>
    </ligand>
</feature>
<reference evidence="13" key="1">
    <citation type="submission" date="2017-02" db="EMBL/GenBank/DDBJ databases">
        <title>Comparative genomics and description of representatives of a novel lineage of planctomycetes thriving in anoxic sediments.</title>
        <authorList>
            <person name="Spring S."/>
            <person name="Bunk B."/>
            <person name="Sproer C."/>
            <person name="Klenk H.-P."/>
        </authorList>
    </citation>
    <scope>NUCLEOTIDE SEQUENCE [LARGE SCALE GENOMIC DNA]</scope>
    <source>
        <strain evidence="13">L21-RPul-D3</strain>
    </source>
</reference>
<dbReference type="OrthoDB" id="9789567at2"/>
<comment type="function">
    <text evidence="11">Catalyzes the ATP-dependent conversion of 7-carboxy-7-deazaguanine (CDG) to 7-cyano-7-deazaguanine (preQ(0)).</text>
</comment>
<sequence>MHDKNKAVVLLSGGLDSGTTAQIASSGELEIYAMSFSYGQRHTVELEAASKIADFCKAREHRIIDIDLGRLGGSALTDSSIDVPKDRSEGEMASGVPSTYVPVRNLVFLSYALAWAEVLGAFDIFIGVNSLDYSGYPDCRPEFIESFEKTANLASAASAEGGGRFKINAPLMQKTKAEIILEGKRLGFDYSLTHSCYDPDENGLACGKCDSCKLRLKGFREAGLKDPIKYQ</sequence>
<dbReference type="NCBIfam" id="TIGR00364">
    <property type="entry name" value="7-cyano-7-deazaguanine synthase QueC"/>
    <property type="match status" value="1"/>
</dbReference>
<dbReference type="Proteomes" id="UP000188273">
    <property type="component" value="Chromosome"/>
</dbReference>
<dbReference type="PANTHER" id="PTHR42914">
    <property type="entry name" value="7-CYANO-7-DEAZAGUANINE SYNTHASE"/>
    <property type="match status" value="1"/>
</dbReference>
<dbReference type="GO" id="GO:0016879">
    <property type="term" value="F:ligase activity, forming carbon-nitrogen bonds"/>
    <property type="evidence" value="ECO:0007669"/>
    <property type="project" value="UniProtKB-UniRule"/>
</dbReference>
<dbReference type="UniPathway" id="UPA00391"/>
<dbReference type="GO" id="GO:0008270">
    <property type="term" value="F:zinc ion binding"/>
    <property type="evidence" value="ECO:0007669"/>
    <property type="project" value="UniProtKB-UniRule"/>
</dbReference>
<gene>
    <name evidence="11 12" type="primary">queC</name>
    <name evidence="12" type="ORF">L21SP3_01460</name>
</gene>
<dbReference type="Gene3D" id="3.40.50.620">
    <property type="entry name" value="HUPs"/>
    <property type="match status" value="1"/>
</dbReference>
<dbReference type="EMBL" id="CP019633">
    <property type="protein sequence ID" value="AQQ09650.1"/>
    <property type="molecule type" value="Genomic_DNA"/>
</dbReference>
<evidence type="ECO:0000256" key="8">
    <source>
        <dbReference type="ARBA" id="ARBA00037993"/>
    </source>
</evidence>
<evidence type="ECO:0000256" key="7">
    <source>
        <dbReference type="ARBA" id="ARBA00022840"/>
    </source>
</evidence>
<dbReference type="PANTHER" id="PTHR42914:SF1">
    <property type="entry name" value="7-CYANO-7-DEAZAGUANINE SYNTHASE"/>
    <property type="match status" value="1"/>
</dbReference>
<comment type="pathway">
    <text evidence="1 11">Purine metabolism; 7-cyano-7-deazaguanine biosynthesis.</text>
</comment>
<comment type="catalytic activity">
    <reaction evidence="10 11">
        <text>7-carboxy-7-carbaguanine + NH4(+) + 2 ATP = 7-cyano-7-carbaguanine + 2 AMP + 2 diphosphate + 2 H(+)</text>
        <dbReference type="Rhea" id="RHEA:27982"/>
        <dbReference type="ChEBI" id="CHEBI:15378"/>
        <dbReference type="ChEBI" id="CHEBI:28938"/>
        <dbReference type="ChEBI" id="CHEBI:30616"/>
        <dbReference type="ChEBI" id="CHEBI:33019"/>
        <dbReference type="ChEBI" id="CHEBI:45075"/>
        <dbReference type="ChEBI" id="CHEBI:61036"/>
        <dbReference type="ChEBI" id="CHEBI:456215"/>
        <dbReference type="EC" id="6.3.4.20"/>
    </reaction>
</comment>
<comment type="similarity">
    <text evidence="8 11">Belongs to the QueC family.</text>
</comment>
<dbReference type="STRING" id="1940790.L21SP3_01460"/>
<comment type="cofactor">
    <cofactor evidence="11">
        <name>Zn(2+)</name>
        <dbReference type="ChEBI" id="CHEBI:29105"/>
    </cofactor>
    <text evidence="11">Binds 1 zinc ion per subunit.</text>
</comment>
<keyword evidence="6 11" id="KW-0862">Zinc</keyword>
<accession>A0A1Q2HQJ4</accession>
<dbReference type="RefSeq" id="WP_077540227.1">
    <property type="nucleotide sequence ID" value="NZ_CP019633.1"/>
</dbReference>
<evidence type="ECO:0000313" key="13">
    <source>
        <dbReference type="Proteomes" id="UP000188273"/>
    </source>
</evidence>
<dbReference type="InterPro" id="IPR018317">
    <property type="entry name" value="QueC"/>
</dbReference>
<evidence type="ECO:0000256" key="6">
    <source>
        <dbReference type="ARBA" id="ARBA00022833"/>
    </source>
</evidence>
<keyword evidence="3 11" id="KW-0479">Metal-binding</keyword>
<dbReference type="PIRSF" id="PIRSF006293">
    <property type="entry name" value="ExsB"/>
    <property type="match status" value="1"/>
</dbReference>
<evidence type="ECO:0000256" key="11">
    <source>
        <dbReference type="HAMAP-Rule" id="MF_01633"/>
    </source>
</evidence>
<dbReference type="GO" id="GO:0008616">
    <property type="term" value="P:tRNA queuosine(34) biosynthetic process"/>
    <property type="evidence" value="ECO:0007669"/>
    <property type="project" value="UniProtKB-UniRule"/>
</dbReference>
<keyword evidence="5 11" id="KW-0671">Queuosine biosynthesis</keyword>
<feature type="binding site" evidence="11">
    <location>
        <begin position="11"/>
        <end position="21"/>
    </location>
    <ligand>
        <name>ATP</name>
        <dbReference type="ChEBI" id="CHEBI:30616"/>
    </ligand>
</feature>
<evidence type="ECO:0000313" key="12">
    <source>
        <dbReference type="EMBL" id="AQQ09650.1"/>
    </source>
</evidence>
<evidence type="ECO:0000256" key="10">
    <source>
        <dbReference type="ARBA" id="ARBA00047890"/>
    </source>
</evidence>
<keyword evidence="4 11" id="KW-0547">Nucleotide-binding</keyword>
<keyword evidence="13" id="KW-1185">Reference proteome</keyword>
<dbReference type="KEGG" id="pbu:L21SP3_01460"/>
<dbReference type="AlphaFoldDB" id="A0A1Q2HQJ4"/>
<proteinExistence type="inferred from homology"/>
<dbReference type="CDD" id="cd01995">
    <property type="entry name" value="QueC-like"/>
    <property type="match status" value="1"/>
</dbReference>
<feature type="binding site" evidence="11">
    <location>
        <position position="206"/>
    </location>
    <ligand>
        <name>Zn(2+)</name>
        <dbReference type="ChEBI" id="CHEBI:29105"/>
    </ligand>
</feature>
<dbReference type="InterPro" id="IPR014729">
    <property type="entry name" value="Rossmann-like_a/b/a_fold"/>
</dbReference>
<keyword evidence="7 11" id="KW-0067">ATP-binding</keyword>
<feature type="binding site" evidence="11">
    <location>
        <position position="196"/>
    </location>
    <ligand>
        <name>Zn(2+)</name>
        <dbReference type="ChEBI" id="CHEBI:29105"/>
    </ligand>
</feature>
<dbReference type="HAMAP" id="MF_01633">
    <property type="entry name" value="QueC"/>
    <property type="match status" value="1"/>
</dbReference>